<protein>
    <submittedName>
        <fullName evidence="12">C2H2-type domain-containing protein</fullName>
    </submittedName>
</protein>
<sequence length="233" mass="25086">MAKRVARKSPAPRTNTANAQAIPTCPHCQRAFHARIGLVGHLRTQCTNNPTIPTSKSNSAKPPSDSPTLTPGINLITPTIIESTSKYSSSVTSTAAATTATISDKDCLLSCPHCDRTFTQRIGLVGHLRIHRTKTGEQVPGAQTQSRDRQLHCPYSPRAFTHRMGLFGHMHIHDSRIHCNADNTDTLCTLSTPAIYTATATPNTTNDIPPASPDFPSHTAPATSTHPSAWLVI</sequence>
<keyword evidence="5" id="KW-0805">Transcription regulation</keyword>
<dbReference type="SMART" id="SM00355">
    <property type="entry name" value="ZnF_C2H2"/>
    <property type="match status" value="3"/>
</dbReference>
<dbReference type="GO" id="GO:0008270">
    <property type="term" value="F:zinc ion binding"/>
    <property type="evidence" value="ECO:0007669"/>
    <property type="project" value="UniProtKB-KW"/>
</dbReference>
<dbReference type="SUPFAM" id="SSF57667">
    <property type="entry name" value="beta-beta-alpha zinc fingers"/>
    <property type="match status" value="1"/>
</dbReference>
<dbReference type="Pfam" id="PF00096">
    <property type="entry name" value="zf-C2H2"/>
    <property type="match status" value="1"/>
</dbReference>
<evidence type="ECO:0000256" key="3">
    <source>
        <dbReference type="ARBA" id="ARBA00022771"/>
    </source>
</evidence>
<dbReference type="InterPro" id="IPR044653">
    <property type="entry name" value="AZF1/2/3-like"/>
</dbReference>
<proteinExistence type="predicted"/>
<feature type="domain" description="C2H2-type" evidence="9">
    <location>
        <begin position="23"/>
        <end position="50"/>
    </location>
</feature>
<dbReference type="GO" id="GO:0000976">
    <property type="term" value="F:transcription cis-regulatory region binding"/>
    <property type="evidence" value="ECO:0007669"/>
    <property type="project" value="TreeGrafter"/>
</dbReference>
<evidence type="ECO:0000313" key="10">
    <source>
        <dbReference type="EMBL" id="VDL96343.1"/>
    </source>
</evidence>
<dbReference type="GO" id="GO:0005634">
    <property type="term" value="C:nucleus"/>
    <property type="evidence" value="ECO:0007669"/>
    <property type="project" value="TreeGrafter"/>
</dbReference>
<evidence type="ECO:0000256" key="7">
    <source>
        <dbReference type="PROSITE-ProRule" id="PRU00042"/>
    </source>
</evidence>
<evidence type="ECO:0000313" key="11">
    <source>
        <dbReference type="Proteomes" id="UP000275846"/>
    </source>
</evidence>
<evidence type="ECO:0000256" key="4">
    <source>
        <dbReference type="ARBA" id="ARBA00022833"/>
    </source>
</evidence>
<dbReference type="PANTHER" id="PTHR45988">
    <property type="entry name" value="C2H2 TYPE ZINC FINGER TRANSCRIPTION FACTOR FAMILY-RELATED"/>
    <property type="match status" value="1"/>
</dbReference>
<organism evidence="12">
    <name type="scientific">Schistocephalus solidus</name>
    <name type="common">Tapeworm</name>
    <dbReference type="NCBI Taxonomy" id="70667"/>
    <lineage>
        <taxon>Eukaryota</taxon>
        <taxon>Metazoa</taxon>
        <taxon>Spiralia</taxon>
        <taxon>Lophotrochozoa</taxon>
        <taxon>Platyhelminthes</taxon>
        <taxon>Cestoda</taxon>
        <taxon>Eucestoda</taxon>
        <taxon>Diphyllobothriidea</taxon>
        <taxon>Diphyllobothriidae</taxon>
        <taxon>Schistocephalus</taxon>
    </lineage>
</organism>
<feature type="region of interest" description="Disordered" evidence="8">
    <location>
        <begin position="202"/>
        <end position="233"/>
    </location>
</feature>
<feature type="region of interest" description="Disordered" evidence="8">
    <location>
        <begin position="49"/>
        <end position="73"/>
    </location>
</feature>
<dbReference type="AlphaFoldDB" id="A0A183T0G0"/>
<keyword evidence="4" id="KW-0862">Zinc</keyword>
<keyword evidence="1" id="KW-0479">Metal-binding</keyword>
<dbReference type="PROSITE" id="PS50157">
    <property type="entry name" value="ZINC_FINGER_C2H2_2"/>
    <property type="match status" value="2"/>
</dbReference>
<gene>
    <name evidence="10" type="ORF">SSLN_LOCUS9958</name>
</gene>
<evidence type="ECO:0000256" key="8">
    <source>
        <dbReference type="SAM" id="MobiDB-lite"/>
    </source>
</evidence>
<dbReference type="EMBL" id="UYSU01035567">
    <property type="protein sequence ID" value="VDL96343.1"/>
    <property type="molecule type" value="Genomic_DNA"/>
</dbReference>
<keyword evidence="6" id="KW-0804">Transcription</keyword>
<keyword evidence="3 7" id="KW-0863">Zinc-finger</keyword>
<dbReference type="InterPro" id="IPR013087">
    <property type="entry name" value="Znf_C2H2_type"/>
</dbReference>
<keyword evidence="2" id="KW-0677">Repeat</keyword>
<evidence type="ECO:0000256" key="6">
    <source>
        <dbReference type="ARBA" id="ARBA00023163"/>
    </source>
</evidence>
<evidence type="ECO:0000256" key="1">
    <source>
        <dbReference type="ARBA" id="ARBA00022723"/>
    </source>
</evidence>
<dbReference type="Gene3D" id="3.30.160.60">
    <property type="entry name" value="Classic Zinc Finger"/>
    <property type="match status" value="1"/>
</dbReference>
<accession>A0A183T0G0</accession>
<dbReference type="WBParaSite" id="SSLN_0001032701-mRNA-1">
    <property type="protein sequence ID" value="SSLN_0001032701-mRNA-1"/>
    <property type="gene ID" value="SSLN_0001032701"/>
</dbReference>
<dbReference type="InterPro" id="IPR036236">
    <property type="entry name" value="Znf_C2H2_sf"/>
</dbReference>
<dbReference type="OrthoDB" id="194358at2759"/>
<feature type="domain" description="C2H2-type" evidence="9">
    <location>
        <begin position="109"/>
        <end position="136"/>
    </location>
</feature>
<evidence type="ECO:0000313" key="12">
    <source>
        <dbReference type="WBParaSite" id="SSLN_0001032701-mRNA-1"/>
    </source>
</evidence>
<reference evidence="12" key="1">
    <citation type="submission" date="2016-06" db="UniProtKB">
        <authorList>
            <consortium name="WormBaseParasite"/>
        </authorList>
    </citation>
    <scope>IDENTIFICATION</scope>
</reference>
<dbReference type="Proteomes" id="UP000275846">
    <property type="component" value="Unassembled WGS sequence"/>
</dbReference>
<feature type="compositionally biased region" description="Polar residues" evidence="8">
    <location>
        <begin position="49"/>
        <end position="71"/>
    </location>
</feature>
<evidence type="ECO:0000256" key="2">
    <source>
        <dbReference type="ARBA" id="ARBA00022737"/>
    </source>
</evidence>
<dbReference type="GO" id="GO:0003700">
    <property type="term" value="F:DNA-binding transcription factor activity"/>
    <property type="evidence" value="ECO:0007669"/>
    <property type="project" value="InterPro"/>
</dbReference>
<evidence type="ECO:0000256" key="5">
    <source>
        <dbReference type="ARBA" id="ARBA00023015"/>
    </source>
</evidence>
<keyword evidence="11" id="KW-1185">Reference proteome</keyword>
<reference evidence="10 11" key="2">
    <citation type="submission" date="2018-11" db="EMBL/GenBank/DDBJ databases">
        <authorList>
            <consortium name="Pathogen Informatics"/>
        </authorList>
    </citation>
    <scope>NUCLEOTIDE SEQUENCE [LARGE SCALE GENOMIC DNA]</scope>
    <source>
        <strain evidence="10 11">NST_G2</strain>
    </source>
</reference>
<dbReference type="PROSITE" id="PS00028">
    <property type="entry name" value="ZINC_FINGER_C2H2_1"/>
    <property type="match status" value="1"/>
</dbReference>
<dbReference type="PANTHER" id="PTHR45988:SF18">
    <property type="entry name" value="C2H2-TYPE ZINC FINGER FAMILY PROTEIN"/>
    <property type="match status" value="1"/>
</dbReference>
<evidence type="ECO:0000259" key="9">
    <source>
        <dbReference type="PROSITE" id="PS50157"/>
    </source>
</evidence>
<name>A0A183T0G0_SCHSO</name>